<reference evidence="6 7" key="1">
    <citation type="submission" date="2019-02" db="EMBL/GenBank/DDBJ databases">
        <title>Genomic Encyclopedia of Type Strains, Phase IV (KMG-IV): sequencing the most valuable type-strain genomes for metagenomic binning, comparative biology and taxonomic classification.</title>
        <authorList>
            <person name="Goeker M."/>
        </authorList>
    </citation>
    <scope>NUCLEOTIDE SEQUENCE [LARGE SCALE GENOMIC DNA]</scope>
    <source>
        <strain evidence="6 7">K24</strain>
    </source>
</reference>
<dbReference type="Gene3D" id="3.30.450.40">
    <property type="match status" value="1"/>
</dbReference>
<dbReference type="RefSeq" id="WP_130355775.1">
    <property type="nucleotide sequence ID" value="NZ_SGXC01000001.1"/>
</dbReference>
<dbReference type="InterPro" id="IPR005471">
    <property type="entry name" value="Tscrpt_reg_IclR_N"/>
</dbReference>
<dbReference type="InterPro" id="IPR036388">
    <property type="entry name" value="WH-like_DNA-bd_sf"/>
</dbReference>
<dbReference type="GO" id="GO:0003677">
    <property type="term" value="F:DNA binding"/>
    <property type="evidence" value="ECO:0007669"/>
    <property type="project" value="UniProtKB-KW"/>
</dbReference>
<dbReference type="PANTHER" id="PTHR30136">
    <property type="entry name" value="HELIX-TURN-HELIX TRANSCRIPTIONAL REGULATOR, ICLR FAMILY"/>
    <property type="match status" value="1"/>
</dbReference>
<dbReference type="OrthoDB" id="9807558at2"/>
<dbReference type="InterPro" id="IPR014757">
    <property type="entry name" value="Tscrpt_reg_IclR_C"/>
</dbReference>
<gene>
    <name evidence="6" type="ORF">EV675_0422</name>
</gene>
<dbReference type="InterPro" id="IPR050707">
    <property type="entry name" value="HTH_MetabolicPath_Reg"/>
</dbReference>
<comment type="caution">
    <text evidence="6">The sequence shown here is derived from an EMBL/GenBank/DDBJ whole genome shotgun (WGS) entry which is preliminary data.</text>
</comment>
<dbReference type="PANTHER" id="PTHR30136:SF23">
    <property type="entry name" value="DNA-BINDING TRANSCRIPTIONAL ACTIVATOR MHPR"/>
    <property type="match status" value="1"/>
</dbReference>
<dbReference type="AlphaFoldDB" id="A0A4Q7NHF8"/>
<evidence type="ECO:0000313" key="6">
    <source>
        <dbReference type="EMBL" id="RZS84405.1"/>
    </source>
</evidence>
<dbReference type="EMBL" id="SGXC01000001">
    <property type="protein sequence ID" value="RZS84405.1"/>
    <property type="molecule type" value="Genomic_DNA"/>
</dbReference>
<keyword evidence="1" id="KW-0805">Transcription regulation</keyword>
<accession>A0A4Q7NHF8</accession>
<evidence type="ECO:0000256" key="1">
    <source>
        <dbReference type="ARBA" id="ARBA00023015"/>
    </source>
</evidence>
<dbReference type="Proteomes" id="UP000292445">
    <property type="component" value="Unassembled WGS sequence"/>
</dbReference>
<dbReference type="GO" id="GO:0003700">
    <property type="term" value="F:DNA-binding transcription factor activity"/>
    <property type="evidence" value="ECO:0007669"/>
    <property type="project" value="TreeGrafter"/>
</dbReference>
<organism evidence="6 7">
    <name type="scientific">Pigmentiphaga kullae</name>
    <dbReference type="NCBI Taxonomy" id="151784"/>
    <lineage>
        <taxon>Bacteria</taxon>
        <taxon>Pseudomonadati</taxon>
        <taxon>Pseudomonadota</taxon>
        <taxon>Betaproteobacteria</taxon>
        <taxon>Burkholderiales</taxon>
        <taxon>Alcaligenaceae</taxon>
        <taxon>Pigmentiphaga</taxon>
    </lineage>
</organism>
<evidence type="ECO:0000259" key="5">
    <source>
        <dbReference type="PROSITE" id="PS51078"/>
    </source>
</evidence>
<evidence type="ECO:0000259" key="4">
    <source>
        <dbReference type="PROSITE" id="PS51077"/>
    </source>
</evidence>
<dbReference type="SUPFAM" id="SSF55781">
    <property type="entry name" value="GAF domain-like"/>
    <property type="match status" value="1"/>
</dbReference>
<dbReference type="SUPFAM" id="SSF46785">
    <property type="entry name" value="Winged helix' DNA-binding domain"/>
    <property type="match status" value="1"/>
</dbReference>
<keyword evidence="7" id="KW-1185">Reference proteome</keyword>
<dbReference type="PROSITE" id="PS51077">
    <property type="entry name" value="HTH_ICLR"/>
    <property type="match status" value="1"/>
</dbReference>
<evidence type="ECO:0000313" key="7">
    <source>
        <dbReference type="Proteomes" id="UP000292445"/>
    </source>
</evidence>
<dbReference type="Gene3D" id="1.10.10.10">
    <property type="entry name" value="Winged helix-like DNA-binding domain superfamily/Winged helix DNA-binding domain"/>
    <property type="match status" value="1"/>
</dbReference>
<evidence type="ECO:0000256" key="2">
    <source>
        <dbReference type="ARBA" id="ARBA00023125"/>
    </source>
</evidence>
<protein>
    <submittedName>
        <fullName evidence="6">IclR family transcriptional regulator</fullName>
    </submittedName>
</protein>
<dbReference type="GO" id="GO:0045892">
    <property type="term" value="P:negative regulation of DNA-templated transcription"/>
    <property type="evidence" value="ECO:0007669"/>
    <property type="project" value="TreeGrafter"/>
</dbReference>
<dbReference type="Pfam" id="PF09339">
    <property type="entry name" value="HTH_IclR"/>
    <property type="match status" value="1"/>
</dbReference>
<keyword evidence="2" id="KW-0238">DNA-binding</keyword>
<sequence>METVPQACAPGQYKQVQGLLRGFDLLESLNECEGGKASPITLSEKTGIHRTTVKRLLETMRGAGYLRFLEESNEYCLTRRVHSLSEGYQDDSSIVDTIRPMMQALTRKLMWPSDLMMLDGDELVVRYTTHSLTQWSFNPKVLGVKVPLLRSAGGRAYIAFCSPTERRLLLKMLRERDGIDGLHSRDDTYMQNLIERYRSLGYALSASEEGESLKSLAFATNRCGAIAVPIRQKGVCVASLNVVYLRRAVSTREAVERYAPELMKVGEQIEKRL</sequence>
<proteinExistence type="predicted"/>
<dbReference type="InterPro" id="IPR036390">
    <property type="entry name" value="WH_DNA-bd_sf"/>
</dbReference>
<evidence type="ECO:0000256" key="3">
    <source>
        <dbReference type="ARBA" id="ARBA00023163"/>
    </source>
</evidence>
<dbReference type="Pfam" id="PF01614">
    <property type="entry name" value="IclR_C"/>
    <property type="match status" value="1"/>
</dbReference>
<feature type="domain" description="IclR-ED" evidence="5">
    <location>
        <begin position="80"/>
        <end position="273"/>
    </location>
</feature>
<keyword evidence="3" id="KW-0804">Transcription</keyword>
<dbReference type="InterPro" id="IPR029016">
    <property type="entry name" value="GAF-like_dom_sf"/>
</dbReference>
<dbReference type="SMART" id="SM00346">
    <property type="entry name" value="HTH_ICLR"/>
    <property type="match status" value="1"/>
</dbReference>
<feature type="domain" description="HTH iclR-type" evidence="4">
    <location>
        <begin position="16"/>
        <end position="79"/>
    </location>
</feature>
<dbReference type="PROSITE" id="PS51078">
    <property type="entry name" value="ICLR_ED"/>
    <property type="match status" value="1"/>
</dbReference>
<name>A0A4Q7NHF8_9BURK</name>